<keyword evidence="1" id="KW-0805">Transcription regulation</keyword>
<dbReference type="InterPro" id="IPR009061">
    <property type="entry name" value="DNA-bd_dom_put_sf"/>
</dbReference>
<dbReference type="CDD" id="cd01104">
    <property type="entry name" value="HTH_MlrA-CarA"/>
    <property type="match status" value="1"/>
</dbReference>
<comment type="caution">
    <text evidence="5">The sequence shown here is derived from an EMBL/GenBank/DDBJ whole genome shotgun (WGS) entry which is preliminary data.</text>
</comment>
<dbReference type="RefSeq" id="WP_191595697.1">
    <property type="nucleotide sequence ID" value="NZ_JACYFC010000005.1"/>
</dbReference>
<evidence type="ECO:0000256" key="2">
    <source>
        <dbReference type="ARBA" id="ARBA00023125"/>
    </source>
</evidence>
<dbReference type="PANTHER" id="PTHR30204">
    <property type="entry name" value="REDOX-CYCLING DRUG-SENSING TRANSCRIPTIONAL ACTIVATOR SOXR"/>
    <property type="match status" value="1"/>
</dbReference>
<dbReference type="PROSITE" id="PS50937">
    <property type="entry name" value="HTH_MERR_2"/>
    <property type="match status" value="1"/>
</dbReference>
<evidence type="ECO:0000256" key="3">
    <source>
        <dbReference type="ARBA" id="ARBA00023163"/>
    </source>
</evidence>
<dbReference type="InterPro" id="IPR000551">
    <property type="entry name" value="MerR-type_HTH_dom"/>
</dbReference>
<accession>A0ABR8P200</accession>
<dbReference type="SUPFAM" id="SSF46955">
    <property type="entry name" value="Putative DNA-binding domain"/>
    <property type="match status" value="1"/>
</dbReference>
<dbReference type="Pfam" id="PF13411">
    <property type="entry name" value="MerR_1"/>
    <property type="match status" value="1"/>
</dbReference>
<keyword evidence="6" id="KW-1185">Reference proteome</keyword>
<proteinExistence type="predicted"/>
<dbReference type="Proteomes" id="UP000604161">
    <property type="component" value="Unassembled WGS sequence"/>
</dbReference>
<gene>
    <name evidence="5" type="ORF">IF202_14835</name>
</gene>
<dbReference type="PANTHER" id="PTHR30204:SF67">
    <property type="entry name" value="HTH-TYPE TRANSCRIPTIONAL REGULATOR MLRA-RELATED"/>
    <property type="match status" value="1"/>
</dbReference>
<evidence type="ECO:0000259" key="4">
    <source>
        <dbReference type="PROSITE" id="PS50937"/>
    </source>
</evidence>
<dbReference type="Gene3D" id="1.10.1660.10">
    <property type="match status" value="1"/>
</dbReference>
<sequence>MSQLSQSEETVNAEVPDLLDEVLSLDSSSYFPIRELSLKTGVNSVTLRAWERRYGLLKPKRTKKGHRLYDQGDVQRVEGILRWIQQGVAVSKVRALLDQDIAFDGVAPSNEWLDWQGSLIKASQEFQEEKIEQLYQQIFSQYPSDIAVRDWLLPSFEQLGKGAPLAFCESVVLSCLVTRINSLKSQQKHSSKVLITGLMSQRGLWCYMAAAMLLDKGISCRVVPNVQHSDDWSDLIEGIRAQSVLVFCENELAPKAPGLILQMQKWNRPITAIGAGFWLAAHELDITAQGDVKVYSEPLEGISEFIKIN</sequence>
<evidence type="ECO:0000313" key="5">
    <source>
        <dbReference type="EMBL" id="MBD5772313.1"/>
    </source>
</evidence>
<protein>
    <submittedName>
        <fullName evidence="5">MerR family transcriptional regulator</fullName>
    </submittedName>
</protein>
<dbReference type="SMART" id="SM00422">
    <property type="entry name" value="HTH_MERR"/>
    <property type="match status" value="1"/>
</dbReference>
<evidence type="ECO:0000256" key="1">
    <source>
        <dbReference type="ARBA" id="ARBA00023015"/>
    </source>
</evidence>
<dbReference type="InterPro" id="IPR047057">
    <property type="entry name" value="MerR_fam"/>
</dbReference>
<feature type="domain" description="HTH merR-type" evidence="4">
    <location>
        <begin position="30"/>
        <end position="99"/>
    </location>
</feature>
<name>A0ABR8P200_9GAMM</name>
<keyword evidence="3" id="KW-0804">Transcription</keyword>
<keyword evidence="2" id="KW-0238">DNA-binding</keyword>
<reference evidence="5 6" key="1">
    <citation type="submission" date="2020-09" db="EMBL/GenBank/DDBJ databases">
        <title>Marinomonas sp. nov., isolated from the cysticercosis algae of Qingdao, China.</title>
        <authorList>
            <person name="Sun X."/>
        </authorList>
    </citation>
    <scope>NUCLEOTIDE SEQUENCE [LARGE SCALE GENOMIC DNA]</scope>
    <source>
        <strain evidence="5 6">SM2066</strain>
    </source>
</reference>
<evidence type="ECO:0000313" key="6">
    <source>
        <dbReference type="Proteomes" id="UP000604161"/>
    </source>
</evidence>
<organism evidence="5 6">
    <name type="scientific">Marinomonas colpomeniae</name>
    <dbReference type="NCBI Taxonomy" id="2774408"/>
    <lineage>
        <taxon>Bacteria</taxon>
        <taxon>Pseudomonadati</taxon>
        <taxon>Pseudomonadota</taxon>
        <taxon>Gammaproteobacteria</taxon>
        <taxon>Oceanospirillales</taxon>
        <taxon>Oceanospirillaceae</taxon>
        <taxon>Marinomonas</taxon>
    </lineage>
</organism>
<dbReference type="EMBL" id="JACYFC010000005">
    <property type="protein sequence ID" value="MBD5772313.1"/>
    <property type="molecule type" value="Genomic_DNA"/>
</dbReference>